<dbReference type="Pfam" id="PF13417">
    <property type="entry name" value="GST_N_3"/>
    <property type="match status" value="1"/>
</dbReference>
<dbReference type="SUPFAM" id="SSF56529">
    <property type="entry name" value="FAH"/>
    <property type="match status" value="1"/>
</dbReference>
<protein>
    <recommendedName>
        <fullName evidence="6">fumarylacetoacetase</fullName>
        <ecNumber evidence="6">3.7.1.2</ecNumber>
    </recommendedName>
</protein>
<dbReference type="SFLD" id="SFLDS00019">
    <property type="entry name" value="Glutathione_Transferase_(cytos"/>
    <property type="match status" value="1"/>
</dbReference>
<dbReference type="InterPro" id="IPR010987">
    <property type="entry name" value="Glutathione-S-Trfase_C-like"/>
</dbReference>
<evidence type="ECO:0000256" key="7">
    <source>
        <dbReference type="ARBA" id="ARBA00022723"/>
    </source>
</evidence>
<evidence type="ECO:0000256" key="5">
    <source>
        <dbReference type="ARBA" id="ARBA00010211"/>
    </source>
</evidence>
<keyword evidence="9" id="KW-0106">Calcium</keyword>
<evidence type="ECO:0000256" key="10">
    <source>
        <dbReference type="ARBA" id="ARBA00022842"/>
    </source>
</evidence>
<dbReference type="InterPro" id="IPR036462">
    <property type="entry name" value="Fumarylacetoacetase_N_sf"/>
</dbReference>
<dbReference type="PANTHER" id="PTHR43069:SF2">
    <property type="entry name" value="FUMARYLACETOACETASE"/>
    <property type="match status" value="1"/>
</dbReference>
<dbReference type="InterPro" id="IPR036282">
    <property type="entry name" value="Glutathione-S-Trfase_C_sf"/>
</dbReference>
<evidence type="ECO:0000256" key="1">
    <source>
        <dbReference type="ARBA" id="ARBA00001913"/>
    </source>
</evidence>
<comment type="caution">
    <text evidence="15">The sequence shown here is derived from an EMBL/GenBank/DDBJ whole genome shotgun (WGS) entry which is preliminary data.</text>
</comment>
<dbReference type="PROSITE" id="PS50404">
    <property type="entry name" value="GST_NTER"/>
    <property type="match status" value="1"/>
</dbReference>
<dbReference type="SUPFAM" id="SSF52833">
    <property type="entry name" value="Thioredoxin-like"/>
    <property type="match status" value="1"/>
</dbReference>
<proteinExistence type="inferred from homology"/>
<evidence type="ECO:0000256" key="4">
    <source>
        <dbReference type="ARBA" id="ARBA00010007"/>
    </source>
</evidence>
<keyword evidence="12" id="KW-0585">Phenylalanine catabolism</keyword>
<evidence type="ECO:0000259" key="13">
    <source>
        <dbReference type="PROSITE" id="PS50404"/>
    </source>
</evidence>
<dbReference type="InterPro" id="IPR004045">
    <property type="entry name" value="Glutathione_S-Trfase_N"/>
</dbReference>
<evidence type="ECO:0000313" key="15">
    <source>
        <dbReference type="EMBL" id="KAK7248229.1"/>
    </source>
</evidence>
<sequence>MSFVASANGHDQFPIENLPLGIFSHAPSGRDARVGVAIGDSVLDLRAASAKGLLDGLGFAAERVLGGAALNAASWRADATEWRATRARVRELLAAGSAREAAASACLVARRECAMHLPAAPNWLRMPIGYHGRASSVVPSGTPVTRPKGQLQVDEAGASKGARAARLPAPRLRAREIRVCVPLGPFGAKNFATTISCWVVSPDALEPFRCATSAGVQDPPPLAYLDDPRYGSYDVALEVALKPAGAEAFAVVSTSNLRHLYWTPTQQLVHHSVTGCDMRPGDLLASGRDLGVGAGAYADAVAPPPPPPAAPLRSVALHGYWRSSSAWRVRVALGFYEIRYETVAVPLLEGKQAALSAMGQVPRLDWTDAGGVRRSLTQSLAIIEFLDSVARAPAEPSLFPADALDRARAREIAEIVNSGTQPLQNLGHLRALEGLGVDAKARVAKPAIAKGLAAVEALVVDGDRFCVGAHVSVADACLVPQLYNARRYGVDLAAYPKLAAIEARLAAHPAFVAAHASNQPDAATP</sequence>
<comment type="similarity">
    <text evidence="4">Belongs to the GST superfamily. Zeta family.</text>
</comment>
<evidence type="ECO:0000256" key="3">
    <source>
        <dbReference type="ARBA" id="ARBA00004782"/>
    </source>
</evidence>
<dbReference type="InterPro" id="IPR040079">
    <property type="entry name" value="Glutathione_S-Trfase"/>
</dbReference>
<dbReference type="InterPro" id="IPR036663">
    <property type="entry name" value="Fumarylacetoacetase_C_sf"/>
</dbReference>
<evidence type="ECO:0000313" key="16">
    <source>
        <dbReference type="Proteomes" id="UP001363151"/>
    </source>
</evidence>
<accession>A0ABR1G580</accession>
<evidence type="ECO:0000256" key="12">
    <source>
        <dbReference type="ARBA" id="ARBA00023232"/>
    </source>
</evidence>
<comment type="similarity">
    <text evidence="5">Belongs to the FAH family.</text>
</comment>
<keyword evidence="11" id="KW-0828">Tyrosine catabolism</keyword>
<keyword evidence="8" id="KW-0378">Hydrolase</keyword>
<dbReference type="InterPro" id="IPR011234">
    <property type="entry name" value="Fumarylacetoacetase-like_C"/>
</dbReference>
<organism evidence="15 16">
    <name type="scientific">Aureococcus anophagefferens</name>
    <name type="common">Harmful bloom alga</name>
    <dbReference type="NCBI Taxonomy" id="44056"/>
    <lineage>
        <taxon>Eukaryota</taxon>
        <taxon>Sar</taxon>
        <taxon>Stramenopiles</taxon>
        <taxon>Ochrophyta</taxon>
        <taxon>Pelagophyceae</taxon>
        <taxon>Pelagomonadales</taxon>
        <taxon>Pelagomonadaceae</taxon>
        <taxon>Aureococcus</taxon>
    </lineage>
</organism>
<dbReference type="PANTHER" id="PTHR43069">
    <property type="entry name" value="FUMARYLACETOACETASE"/>
    <property type="match status" value="1"/>
</dbReference>
<dbReference type="InterPro" id="IPR034330">
    <property type="entry name" value="GST_Zeta_C"/>
</dbReference>
<dbReference type="Gene3D" id="3.40.30.10">
    <property type="entry name" value="Glutaredoxin"/>
    <property type="match status" value="1"/>
</dbReference>
<comment type="cofactor">
    <cofactor evidence="2">
        <name>Mg(2+)</name>
        <dbReference type="ChEBI" id="CHEBI:18420"/>
    </cofactor>
</comment>
<dbReference type="InterPro" id="IPR015377">
    <property type="entry name" value="Fumarylacetoacetase_N"/>
</dbReference>
<dbReference type="SUPFAM" id="SSF47616">
    <property type="entry name" value="GST C-terminal domain-like"/>
    <property type="match status" value="1"/>
</dbReference>
<dbReference type="InterPro" id="IPR036249">
    <property type="entry name" value="Thioredoxin-like_sf"/>
</dbReference>
<dbReference type="EMBL" id="JBBJCI010000118">
    <property type="protein sequence ID" value="KAK7248229.1"/>
    <property type="molecule type" value="Genomic_DNA"/>
</dbReference>
<comment type="cofactor">
    <cofactor evidence="1">
        <name>Ca(2+)</name>
        <dbReference type="ChEBI" id="CHEBI:29108"/>
    </cofactor>
</comment>
<dbReference type="Gene3D" id="3.90.850.10">
    <property type="entry name" value="Fumarylacetoacetase-like, C-terminal domain"/>
    <property type="match status" value="1"/>
</dbReference>
<evidence type="ECO:0000256" key="11">
    <source>
        <dbReference type="ARBA" id="ARBA00022878"/>
    </source>
</evidence>
<reference evidence="15 16" key="1">
    <citation type="submission" date="2024-03" db="EMBL/GenBank/DDBJ databases">
        <title>Aureococcus anophagefferens CCMP1851 and Kratosvirus quantuckense: Draft genome of a second virus-susceptible host strain in the model system.</title>
        <authorList>
            <person name="Chase E."/>
            <person name="Truchon A.R."/>
            <person name="Schepens W."/>
            <person name="Wilhelm S.W."/>
        </authorList>
    </citation>
    <scope>NUCLEOTIDE SEQUENCE [LARGE SCALE GENOMIC DNA]</scope>
    <source>
        <strain evidence="15 16">CCMP1851</strain>
    </source>
</reference>
<evidence type="ECO:0000256" key="8">
    <source>
        <dbReference type="ARBA" id="ARBA00022801"/>
    </source>
</evidence>
<dbReference type="InterPro" id="IPR005959">
    <property type="entry name" value="Fumarylacetoacetase"/>
</dbReference>
<evidence type="ECO:0000256" key="9">
    <source>
        <dbReference type="ARBA" id="ARBA00022837"/>
    </source>
</evidence>
<dbReference type="Pfam" id="PF13410">
    <property type="entry name" value="GST_C_2"/>
    <property type="match status" value="1"/>
</dbReference>
<dbReference type="SUPFAM" id="SSF63433">
    <property type="entry name" value="Fumarylacetoacetate hydrolase, FAH, N-terminal domain"/>
    <property type="match status" value="1"/>
</dbReference>
<comment type="pathway">
    <text evidence="3">Amino-acid degradation; L-phenylalanine degradation; acetoacetate and fumarate from L-phenylalanine: step 6/6.</text>
</comment>
<dbReference type="Pfam" id="PF01557">
    <property type="entry name" value="FAA_hydrolase"/>
    <property type="match status" value="1"/>
</dbReference>
<feature type="domain" description="GST N-terminal" evidence="13">
    <location>
        <begin position="313"/>
        <end position="394"/>
    </location>
</feature>
<keyword evidence="7" id="KW-0479">Metal-binding</keyword>
<feature type="domain" description="GST C-terminal" evidence="14">
    <location>
        <begin position="402"/>
        <end position="524"/>
    </location>
</feature>
<name>A0ABR1G580_AURAN</name>
<dbReference type="PROSITE" id="PS50405">
    <property type="entry name" value="GST_CTER"/>
    <property type="match status" value="1"/>
</dbReference>
<evidence type="ECO:0000259" key="14">
    <source>
        <dbReference type="PROSITE" id="PS50405"/>
    </source>
</evidence>
<dbReference type="Proteomes" id="UP001363151">
    <property type="component" value="Unassembled WGS sequence"/>
</dbReference>
<evidence type="ECO:0000256" key="2">
    <source>
        <dbReference type="ARBA" id="ARBA00001946"/>
    </source>
</evidence>
<dbReference type="CDD" id="cd03191">
    <property type="entry name" value="GST_C_Zeta"/>
    <property type="match status" value="1"/>
</dbReference>
<dbReference type="Gene3D" id="2.30.30.230">
    <property type="entry name" value="Fumarylacetoacetase, N-terminal domain"/>
    <property type="match status" value="1"/>
</dbReference>
<dbReference type="EC" id="3.7.1.2" evidence="6"/>
<evidence type="ECO:0000256" key="6">
    <source>
        <dbReference type="ARBA" id="ARBA00012094"/>
    </source>
</evidence>
<dbReference type="Pfam" id="PF09298">
    <property type="entry name" value="FAA_hydrolase_N"/>
    <property type="match status" value="1"/>
</dbReference>
<keyword evidence="16" id="KW-1185">Reference proteome</keyword>
<dbReference type="InterPro" id="IPR005955">
    <property type="entry name" value="GST_Zeta"/>
</dbReference>
<keyword evidence="10" id="KW-0460">Magnesium</keyword>
<dbReference type="NCBIfam" id="TIGR01262">
    <property type="entry name" value="maiA"/>
    <property type="match status" value="1"/>
</dbReference>
<gene>
    <name evidence="15" type="ORF">SO694_00129072</name>
</gene>
<dbReference type="Gene3D" id="1.20.1050.10">
    <property type="match status" value="1"/>
</dbReference>